<name>A0A916RPJ0_9BACT</name>
<dbReference type="SUPFAM" id="SSF51735">
    <property type="entry name" value="NAD(P)-binding Rossmann-fold domains"/>
    <property type="match status" value="1"/>
</dbReference>
<gene>
    <name evidence="3" type="primary">fabG</name>
    <name evidence="3" type="ORF">GCM10011507_14510</name>
</gene>
<dbReference type="PRINTS" id="PR00081">
    <property type="entry name" value="GDHRDH"/>
</dbReference>
<dbReference type="PANTHER" id="PTHR42879">
    <property type="entry name" value="3-OXOACYL-(ACYL-CARRIER-PROTEIN) REDUCTASE"/>
    <property type="match status" value="1"/>
</dbReference>
<dbReference type="Proteomes" id="UP000648801">
    <property type="component" value="Unassembled WGS sequence"/>
</dbReference>
<dbReference type="PANTHER" id="PTHR42879:SF6">
    <property type="entry name" value="NADPH-DEPENDENT REDUCTASE BACG"/>
    <property type="match status" value="1"/>
</dbReference>
<dbReference type="Gene3D" id="3.40.50.720">
    <property type="entry name" value="NAD(P)-binding Rossmann-like Domain"/>
    <property type="match status" value="1"/>
</dbReference>
<reference evidence="3" key="1">
    <citation type="journal article" date="2014" name="Int. J. Syst. Evol. Microbiol.">
        <title>Complete genome sequence of Corynebacterium casei LMG S-19264T (=DSM 44701T), isolated from a smear-ripened cheese.</title>
        <authorList>
            <consortium name="US DOE Joint Genome Institute (JGI-PGF)"/>
            <person name="Walter F."/>
            <person name="Albersmeier A."/>
            <person name="Kalinowski J."/>
            <person name="Ruckert C."/>
        </authorList>
    </citation>
    <scope>NUCLEOTIDE SEQUENCE</scope>
    <source>
        <strain evidence="3">CGMCC 1.15447</strain>
    </source>
</reference>
<evidence type="ECO:0000256" key="1">
    <source>
        <dbReference type="ARBA" id="ARBA00006484"/>
    </source>
</evidence>
<protein>
    <submittedName>
        <fullName evidence="3">Beta-ketoacyl-ACP reductase</fullName>
    </submittedName>
</protein>
<feature type="domain" description="Ketoreductase" evidence="2">
    <location>
        <begin position="5"/>
        <end position="189"/>
    </location>
</feature>
<dbReference type="EMBL" id="BMJB01000001">
    <property type="protein sequence ID" value="GGA63978.1"/>
    <property type="molecule type" value="Genomic_DNA"/>
</dbReference>
<comment type="similarity">
    <text evidence="1">Belongs to the short-chain dehydrogenases/reductases (SDR) family.</text>
</comment>
<dbReference type="Pfam" id="PF13561">
    <property type="entry name" value="adh_short_C2"/>
    <property type="match status" value="1"/>
</dbReference>
<accession>A0A916RPJ0</accession>
<evidence type="ECO:0000259" key="2">
    <source>
        <dbReference type="SMART" id="SM00822"/>
    </source>
</evidence>
<keyword evidence="4" id="KW-1185">Reference proteome</keyword>
<dbReference type="InterPro" id="IPR036291">
    <property type="entry name" value="NAD(P)-bd_dom_sf"/>
</dbReference>
<dbReference type="AlphaFoldDB" id="A0A916RPJ0"/>
<dbReference type="InterPro" id="IPR057326">
    <property type="entry name" value="KR_dom"/>
</dbReference>
<sequence>MKQQTVAIVTGASQGIGRATAIRLASDFSAVVLVARNDDALKDVADAIRATGAEPLSIALDLSQAEAPETIVKSTLDRYGRIDALLNIAGAVPQIDLFEMTDEQWYAGMELKLHGARRMTIRAWDALKSNKGSVVFMSGSAALDPKPGFAAVAATNAAIIAMAKAFAEQGIKDGVQVNSIVPGAVMTGRRRSFLEKWAPAHNMGVEEATKKFPEEAGISRYGQPEEIAALLAFMVSPEAKWMTGASVRMDGGEVKGI</sequence>
<organism evidence="3 4">
    <name type="scientific">Edaphobacter acidisoli</name>
    <dbReference type="NCBI Taxonomy" id="2040573"/>
    <lineage>
        <taxon>Bacteria</taxon>
        <taxon>Pseudomonadati</taxon>
        <taxon>Acidobacteriota</taxon>
        <taxon>Terriglobia</taxon>
        <taxon>Terriglobales</taxon>
        <taxon>Acidobacteriaceae</taxon>
        <taxon>Edaphobacter</taxon>
    </lineage>
</organism>
<reference evidence="3" key="2">
    <citation type="submission" date="2020-09" db="EMBL/GenBank/DDBJ databases">
        <authorList>
            <person name="Sun Q."/>
            <person name="Zhou Y."/>
        </authorList>
    </citation>
    <scope>NUCLEOTIDE SEQUENCE</scope>
    <source>
        <strain evidence="3">CGMCC 1.15447</strain>
    </source>
</reference>
<dbReference type="InterPro" id="IPR050259">
    <property type="entry name" value="SDR"/>
</dbReference>
<comment type="caution">
    <text evidence="3">The sequence shown here is derived from an EMBL/GenBank/DDBJ whole genome shotgun (WGS) entry which is preliminary data.</text>
</comment>
<proteinExistence type="inferred from homology"/>
<dbReference type="RefSeq" id="WP_188758568.1">
    <property type="nucleotide sequence ID" value="NZ_BMJB01000001.1"/>
</dbReference>
<evidence type="ECO:0000313" key="4">
    <source>
        <dbReference type="Proteomes" id="UP000648801"/>
    </source>
</evidence>
<dbReference type="InterPro" id="IPR002347">
    <property type="entry name" value="SDR_fam"/>
</dbReference>
<evidence type="ECO:0000313" key="3">
    <source>
        <dbReference type="EMBL" id="GGA63978.1"/>
    </source>
</evidence>
<dbReference type="SMART" id="SM00822">
    <property type="entry name" value="PKS_KR"/>
    <property type="match status" value="1"/>
</dbReference>